<dbReference type="GO" id="GO:0005524">
    <property type="term" value="F:ATP binding"/>
    <property type="evidence" value="ECO:0007669"/>
    <property type="project" value="UniProtKB-KW"/>
</dbReference>
<evidence type="ECO:0000256" key="4">
    <source>
        <dbReference type="ARBA" id="ARBA00009879"/>
    </source>
</evidence>
<evidence type="ECO:0000256" key="13">
    <source>
        <dbReference type="ARBA" id="ARBA00037917"/>
    </source>
</evidence>
<dbReference type="RefSeq" id="WP_042748288.1">
    <property type="nucleotide sequence ID" value="NZ_AZSI01000046.1"/>
</dbReference>
<keyword evidence="12" id="KW-0784">Thiamine biosynthesis</keyword>
<dbReference type="EC" id="2.7.1.49" evidence="5"/>
<reference evidence="17 18" key="1">
    <citation type="submission" date="2014-06" db="EMBL/GenBank/DDBJ databases">
        <title>Draft genome sequence of the putrescine producing strain Lactococcus lactis subsp cremoris GE214.</title>
        <authorList>
            <person name="Ladero V."/>
            <person name="Linares D.M."/>
            <person name="del Rio B."/>
            <person name="Mayo B."/>
            <person name="Martin M.C."/>
            <person name="Fernandez M."/>
            <person name="Alvarez M.A."/>
        </authorList>
    </citation>
    <scope>NUCLEOTIDE SEQUENCE [LARGE SCALE GENOMIC DNA]</scope>
    <source>
        <strain evidence="17 18">GE214</strain>
    </source>
</reference>
<name>A0A084AB06_LACLC</name>
<evidence type="ECO:0000256" key="1">
    <source>
        <dbReference type="ARBA" id="ARBA00000151"/>
    </source>
</evidence>
<dbReference type="PANTHER" id="PTHR20858:SF17">
    <property type="entry name" value="HYDROXYMETHYLPYRIMIDINE_PHOSPHOMETHYLPYRIMIDINE KINASE THI20-RELATED"/>
    <property type="match status" value="1"/>
</dbReference>
<dbReference type="EC" id="2.7.4.7" evidence="6"/>
<organism evidence="17 18">
    <name type="scientific">Lactococcus cremoris subsp. cremoris GE214</name>
    <dbReference type="NCBI Taxonomy" id="1415168"/>
    <lineage>
        <taxon>Bacteria</taxon>
        <taxon>Bacillati</taxon>
        <taxon>Bacillota</taxon>
        <taxon>Bacilli</taxon>
        <taxon>Lactobacillales</taxon>
        <taxon>Streptococcaceae</taxon>
        <taxon>Lactococcus</taxon>
        <taxon>Lactococcus cremoris subsp. cremoris</taxon>
    </lineage>
</organism>
<comment type="similarity">
    <text evidence="4">Belongs to the ThiD family.</text>
</comment>
<keyword evidence="11" id="KW-0067">ATP-binding</keyword>
<dbReference type="FunFam" id="3.40.1190.20:FF:000003">
    <property type="entry name" value="Phosphomethylpyrimidine kinase ThiD"/>
    <property type="match status" value="1"/>
</dbReference>
<dbReference type="InterPro" id="IPR029056">
    <property type="entry name" value="Ribokinase-like"/>
</dbReference>
<evidence type="ECO:0000313" key="18">
    <source>
        <dbReference type="Proteomes" id="UP000028401"/>
    </source>
</evidence>
<gene>
    <name evidence="17" type="ORF">U725_01370</name>
</gene>
<evidence type="ECO:0000256" key="11">
    <source>
        <dbReference type="ARBA" id="ARBA00022840"/>
    </source>
</evidence>
<accession>A0A084AB06</accession>
<feature type="domain" description="Pyridoxamine kinase/Phosphomethylpyrimidine kinase" evidence="16">
    <location>
        <begin position="14"/>
        <end position="259"/>
    </location>
</feature>
<protein>
    <recommendedName>
        <fullName evidence="7">Hydroxymethylpyrimidine/phosphomethylpyrimidine kinase</fullName>
        <ecNumber evidence="5">2.7.1.49</ecNumber>
        <ecNumber evidence="6">2.7.4.7</ecNumber>
    </recommendedName>
    <alternativeName>
        <fullName evidence="14">Hydroxymethylpyrimidine kinase</fullName>
    </alternativeName>
    <alternativeName>
        <fullName evidence="15">Hydroxymethylpyrimidine phosphate kinase</fullName>
    </alternativeName>
</protein>
<evidence type="ECO:0000256" key="9">
    <source>
        <dbReference type="ARBA" id="ARBA00022741"/>
    </source>
</evidence>
<dbReference type="EMBL" id="AZSI01000046">
    <property type="protein sequence ID" value="KEY62485.1"/>
    <property type="molecule type" value="Genomic_DNA"/>
</dbReference>
<dbReference type="PATRIC" id="fig|1415168.3.peg.1442"/>
<dbReference type="Proteomes" id="UP000028401">
    <property type="component" value="Unassembled WGS sequence"/>
</dbReference>
<evidence type="ECO:0000256" key="7">
    <source>
        <dbReference type="ARBA" id="ARBA00019161"/>
    </source>
</evidence>
<comment type="catalytic activity">
    <reaction evidence="1">
        <text>4-amino-5-hydroxymethyl-2-methylpyrimidine + ATP = 4-amino-2-methyl-5-(phosphooxymethyl)pyrimidine + ADP + H(+)</text>
        <dbReference type="Rhea" id="RHEA:23096"/>
        <dbReference type="ChEBI" id="CHEBI:15378"/>
        <dbReference type="ChEBI" id="CHEBI:16892"/>
        <dbReference type="ChEBI" id="CHEBI:30616"/>
        <dbReference type="ChEBI" id="CHEBI:58354"/>
        <dbReference type="ChEBI" id="CHEBI:456216"/>
        <dbReference type="EC" id="2.7.1.49"/>
    </reaction>
</comment>
<comment type="pathway">
    <text evidence="3">Cofactor biosynthesis; thiamine diphosphate biosynthesis; 4-amino-2-methyl-5-diphosphomethylpyrimidine from 5-amino-1-(5-phospho-D-ribosyl)imidazole: step 3/3.</text>
</comment>
<dbReference type="GO" id="GO:0008972">
    <property type="term" value="F:phosphomethylpyrimidine kinase activity"/>
    <property type="evidence" value="ECO:0007669"/>
    <property type="project" value="UniProtKB-EC"/>
</dbReference>
<comment type="pathway">
    <text evidence="13">Cofactor biosynthesis; thiamine diphosphate biosynthesis; 4-amino-2-methyl-5-diphosphomethylpyrimidine from 5-amino-1-(5-phospho-D-ribosyl)imidazole: step 2/3.</text>
</comment>
<dbReference type="NCBIfam" id="TIGR00097">
    <property type="entry name" value="HMP-P_kinase"/>
    <property type="match status" value="1"/>
</dbReference>
<evidence type="ECO:0000313" key="17">
    <source>
        <dbReference type="EMBL" id="KEY62485.1"/>
    </source>
</evidence>
<dbReference type="GO" id="GO:0008902">
    <property type="term" value="F:hydroxymethylpyrimidine kinase activity"/>
    <property type="evidence" value="ECO:0007669"/>
    <property type="project" value="UniProtKB-EC"/>
</dbReference>
<evidence type="ECO:0000256" key="8">
    <source>
        <dbReference type="ARBA" id="ARBA00022679"/>
    </source>
</evidence>
<comment type="caution">
    <text evidence="17">The sequence shown here is derived from an EMBL/GenBank/DDBJ whole genome shotgun (WGS) entry which is preliminary data.</text>
</comment>
<dbReference type="PANTHER" id="PTHR20858">
    <property type="entry name" value="PHOSPHOMETHYLPYRIMIDINE KINASE"/>
    <property type="match status" value="1"/>
</dbReference>
<evidence type="ECO:0000256" key="15">
    <source>
        <dbReference type="ARBA" id="ARBA00043176"/>
    </source>
</evidence>
<evidence type="ECO:0000256" key="6">
    <source>
        <dbReference type="ARBA" id="ARBA00012963"/>
    </source>
</evidence>
<keyword evidence="9" id="KW-0547">Nucleotide-binding</keyword>
<dbReference type="GO" id="GO:0005829">
    <property type="term" value="C:cytosol"/>
    <property type="evidence" value="ECO:0007669"/>
    <property type="project" value="TreeGrafter"/>
</dbReference>
<sequence length="266" mass="28650">MITIPQVVTIAGIDSSGGAGINADMKTFHNQKVYSATIVTGLTAQNTYGVQKILPTNKDFILAQFDSVFSDLEISAAKTGALFDTAQVEGVIQGLKKYKPKHLVVDPVMVAKGGAILLTKEAIDLIKDELLPLAELVTPNLEEAEVMTGYQITDENSLLNSLHDIQKLGAKNVLIKGGHGQGELVRDYLLLTDGSVSTYDSKRLLTERTHGTGDILSSYITAHLAMGESLREIMPNAKAFISEAISKTIMVGHGHGPLNHWVNIND</sequence>
<keyword evidence="8" id="KW-0808">Transferase</keyword>
<dbReference type="GO" id="GO:0009228">
    <property type="term" value="P:thiamine biosynthetic process"/>
    <property type="evidence" value="ECO:0007669"/>
    <property type="project" value="UniProtKB-KW"/>
</dbReference>
<dbReference type="Gene3D" id="3.40.1190.20">
    <property type="match status" value="1"/>
</dbReference>
<evidence type="ECO:0000259" key="16">
    <source>
        <dbReference type="Pfam" id="PF08543"/>
    </source>
</evidence>
<dbReference type="InterPro" id="IPR013749">
    <property type="entry name" value="PM/HMP-P_kinase-1"/>
</dbReference>
<proteinExistence type="inferred from homology"/>
<evidence type="ECO:0000256" key="14">
    <source>
        <dbReference type="ARBA" id="ARBA00042102"/>
    </source>
</evidence>
<keyword evidence="10 17" id="KW-0418">Kinase</keyword>
<evidence type="ECO:0000256" key="10">
    <source>
        <dbReference type="ARBA" id="ARBA00022777"/>
    </source>
</evidence>
<comment type="catalytic activity">
    <reaction evidence="2">
        <text>4-amino-2-methyl-5-(phosphooxymethyl)pyrimidine + ATP = 4-amino-2-methyl-5-(diphosphooxymethyl)pyrimidine + ADP</text>
        <dbReference type="Rhea" id="RHEA:19893"/>
        <dbReference type="ChEBI" id="CHEBI:30616"/>
        <dbReference type="ChEBI" id="CHEBI:57841"/>
        <dbReference type="ChEBI" id="CHEBI:58354"/>
        <dbReference type="ChEBI" id="CHEBI:456216"/>
        <dbReference type="EC" id="2.7.4.7"/>
    </reaction>
</comment>
<dbReference type="CDD" id="cd01169">
    <property type="entry name" value="HMPP_kinase"/>
    <property type="match status" value="1"/>
</dbReference>
<dbReference type="AlphaFoldDB" id="A0A084AB06"/>
<evidence type="ECO:0000256" key="12">
    <source>
        <dbReference type="ARBA" id="ARBA00022977"/>
    </source>
</evidence>
<dbReference type="InterPro" id="IPR004399">
    <property type="entry name" value="HMP/HMP-P_kinase_dom"/>
</dbReference>
<dbReference type="SUPFAM" id="SSF53613">
    <property type="entry name" value="Ribokinase-like"/>
    <property type="match status" value="1"/>
</dbReference>
<evidence type="ECO:0000256" key="2">
    <source>
        <dbReference type="ARBA" id="ARBA00000565"/>
    </source>
</evidence>
<evidence type="ECO:0000256" key="5">
    <source>
        <dbReference type="ARBA" id="ARBA00012135"/>
    </source>
</evidence>
<dbReference type="Pfam" id="PF08543">
    <property type="entry name" value="Phos_pyr_kin"/>
    <property type="match status" value="1"/>
</dbReference>
<evidence type="ECO:0000256" key="3">
    <source>
        <dbReference type="ARBA" id="ARBA00004769"/>
    </source>
</evidence>